<name>A0A0X3PIU2_SCHSO</name>
<proteinExistence type="predicted"/>
<protein>
    <submittedName>
        <fullName evidence="2">Uncharacterized protein</fullName>
    </submittedName>
</protein>
<sequence>KRRRCFLHRSKAPRITVVIPAKGMPTSRKHRLLFCLTFAVTLIQLGLTAPVPVDTGREAEQGGGLMLGSIWRGVEPNKSTPASTTSPLPAMASPSTQVKSTTSPTPGASTPATKGSNQKQAVKPVSLVSGARMQTDDRNEGKSKAAVKMDYEIALGSNEQQKVAKIEKLFGKINDYLVCTYEDQKDCDERLLGKNQKENKLMKTANEGKSDTGHRESKRPVYWWEKERGKNQAPIDQLFLGYPRPLHDEALGGVVLHPGRRFPLGSPVYRPEGHYGSPYSSFPVGHHKPVYGLRNMNRRPFDYFGDYHDHSEQHSGLGRRPYAGIAGFRRRTSIDDPLNRGPISEKELKNNLLKMESIKNGEGLQETKKLPRKHRRHEWRFGDRKSRARDNENFHIPSHGWGAEHEISPFKPVDSKLVAQKLPYRREEQPPMLYGHFGKPSRIQEFREEMLRDFWPQKHRQEEAVVREAYTHHAREIAPSWTYGNAYSPQNKGTWKSPRLGEERKSEFKKEGPESYEDGWKRWAKRMRAKKHLSHEVDE</sequence>
<accession>A0A0X3PIU2</accession>
<feature type="compositionally biased region" description="Basic and acidic residues" evidence="1">
    <location>
        <begin position="134"/>
        <end position="143"/>
    </location>
</feature>
<organism evidence="2">
    <name type="scientific">Schistocephalus solidus</name>
    <name type="common">Tapeworm</name>
    <dbReference type="NCBI Taxonomy" id="70667"/>
    <lineage>
        <taxon>Eukaryota</taxon>
        <taxon>Metazoa</taxon>
        <taxon>Spiralia</taxon>
        <taxon>Lophotrochozoa</taxon>
        <taxon>Platyhelminthes</taxon>
        <taxon>Cestoda</taxon>
        <taxon>Eucestoda</taxon>
        <taxon>Diphyllobothriidea</taxon>
        <taxon>Diphyllobothriidae</taxon>
        <taxon>Schistocephalus</taxon>
    </lineage>
</organism>
<dbReference type="EMBL" id="GEEE01011374">
    <property type="protein sequence ID" value="JAP51851.1"/>
    <property type="molecule type" value="Transcribed_RNA"/>
</dbReference>
<feature type="compositionally biased region" description="Polar residues" evidence="1">
    <location>
        <begin position="77"/>
        <end position="98"/>
    </location>
</feature>
<feature type="compositionally biased region" description="Basic and acidic residues" evidence="1">
    <location>
        <begin position="499"/>
        <end position="514"/>
    </location>
</feature>
<feature type="region of interest" description="Disordered" evidence="1">
    <location>
        <begin position="72"/>
        <end position="143"/>
    </location>
</feature>
<feature type="compositionally biased region" description="Low complexity" evidence="1">
    <location>
        <begin position="99"/>
        <end position="115"/>
    </location>
</feature>
<feature type="region of interest" description="Disordered" evidence="1">
    <location>
        <begin position="487"/>
        <end position="514"/>
    </location>
</feature>
<feature type="non-terminal residue" evidence="2">
    <location>
        <position position="1"/>
    </location>
</feature>
<evidence type="ECO:0000313" key="2">
    <source>
        <dbReference type="EMBL" id="JAP51851.1"/>
    </source>
</evidence>
<gene>
    <name evidence="2" type="ORF">TR153066</name>
</gene>
<evidence type="ECO:0000256" key="1">
    <source>
        <dbReference type="SAM" id="MobiDB-lite"/>
    </source>
</evidence>
<reference evidence="2" key="1">
    <citation type="submission" date="2016-01" db="EMBL/GenBank/DDBJ databases">
        <title>Reference transcriptome for the parasite Schistocephalus solidus: insights into the molecular evolution of parasitism.</title>
        <authorList>
            <person name="Hebert F.O."/>
            <person name="Grambauer S."/>
            <person name="Barber I."/>
            <person name="Landry C.R."/>
            <person name="Aubin-Horth N."/>
        </authorList>
    </citation>
    <scope>NUCLEOTIDE SEQUENCE</scope>
</reference>
<dbReference type="AlphaFoldDB" id="A0A0X3PIU2"/>